<organism evidence="2 3">
    <name type="scientific">Triticum urartu</name>
    <name type="common">Red wild einkorn</name>
    <name type="synonym">Crithodium urartu</name>
    <dbReference type="NCBI Taxonomy" id="4572"/>
    <lineage>
        <taxon>Eukaryota</taxon>
        <taxon>Viridiplantae</taxon>
        <taxon>Streptophyta</taxon>
        <taxon>Embryophyta</taxon>
        <taxon>Tracheophyta</taxon>
        <taxon>Spermatophyta</taxon>
        <taxon>Magnoliopsida</taxon>
        <taxon>Liliopsida</taxon>
        <taxon>Poales</taxon>
        <taxon>Poaceae</taxon>
        <taxon>BOP clade</taxon>
        <taxon>Pooideae</taxon>
        <taxon>Triticodae</taxon>
        <taxon>Triticeae</taxon>
        <taxon>Triticinae</taxon>
        <taxon>Triticum</taxon>
    </lineage>
</organism>
<dbReference type="Gramene" id="TuG1812G0600002396.01.T01">
    <property type="protein sequence ID" value="TuG1812G0600002396.01.T01"/>
    <property type="gene ID" value="TuG1812G0600002396.01"/>
</dbReference>
<dbReference type="AlphaFoldDB" id="A0A8R7QTN8"/>
<feature type="region of interest" description="Disordered" evidence="1">
    <location>
        <begin position="14"/>
        <end position="91"/>
    </location>
</feature>
<dbReference type="EnsemblPlants" id="TuG1812G0600002396.01.T01">
    <property type="protein sequence ID" value="TuG1812G0600002396.01.T01"/>
    <property type="gene ID" value="TuG1812G0600002396.01"/>
</dbReference>
<name>A0A8R7QTN8_TRIUA</name>
<feature type="compositionally biased region" description="Basic residues" evidence="1">
    <location>
        <begin position="25"/>
        <end position="40"/>
    </location>
</feature>
<accession>A0A8R7QTN8</accession>
<reference evidence="2" key="2">
    <citation type="submission" date="2018-03" db="EMBL/GenBank/DDBJ databases">
        <title>The Triticum urartu genome reveals the dynamic nature of wheat genome evolution.</title>
        <authorList>
            <person name="Ling H."/>
            <person name="Ma B."/>
            <person name="Shi X."/>
            <person name="Liu H."/>
            <person name="Dong L."/>
            <person name="Sun H."/>
            <person name="Cao Y."/>
            <person name="Gao Q."/>
            <person name="Zheng S."/>
            <person name="Li Y."/>
            <person name="Yu Y."/>
            <person name="Du H."/>
            <person name="Qi M."/>
            <person name="Li Y."/>
            <person name="Yu H."/>
            <person name="Cui Y."/>
            <person name="Wang N."/>
            <person name="Chen C."/>
            <person name="Wu H."/>
            <person name="Zhao Y."/>
            <person name="Zhang J."/>
            <person name="Li Y."/>
            <person name="Zhou W."/>
            <person name="Zhang B."/>
            <person name="Hu W."/>
            <person name="Eijk M."/>
            <person name="Tang J."/>
            <person name="Witsenboer H."/>
            <person name="Zhao S."/>
            <person name="Li Z."/>
            <person name="Zhang A."/>
            <person name="Wang D."/>
            <person name="Liang C."/>
        </authorList>
    </citation>
    <scope>NUCLEOTIDE SEQUENCE [LARGE SCALE GENOMIC DNA]</scope>
    <source>
        <strain evidence="2">cv. G1812</strain>
    </source>
</reference>
<reference evidence="3" key="1">
    <citation type="journal article" date="2013" name="Nature">
        <title>Draft genome of the wheat A-genome progenitor Triticum urartu.</title>
        <authorList>
            <person name="Ling H.Q."/>
            <person name="Zhao S."/>
            <person name="Liu D."/>
            <person name="Wang J."/>
            <person name="Sun H."/>
            <person name="Zhang C."/>
            <person name="Fan H."/>
            <person name="Li D."/>
            <person name="Dong L."/>
            <person name="Tao Y."/>
            <person name="Gao C."/>
            <person name="Wu H."/>
            <person name="Li Y."/>
            <person name="Cui Y."/>
            <person name="Guo X."/>
            <person name="Zheng S."/>
            <person name="Wang B."/>
            <person name="Yu K."/>
            <person name="Liang Q."/>
            <person name="Yang W."/>
            <person name="Lou X."/>
            <person name="Chen J."/>
            <person name="Feng M."/>
            <person name="Jian J."/>
            <person name="Zhang X."/>
            <person name="Luo G."/>
            <person name="Jiang Y."/>
            <person name="Liu J."/>
            <person name="Wang Z."/>
            <person name="Sha Y."/>
            <person name="Zhang B."/>
            <person name="Wu H."/>
            <person name="Tang D."/>
            <person name="Shen Q."/>
            <person name="Xue P."/>
            <person name="Zou S."/>
            <person name="Wang X."/>
            <person name="Liu X."/>
            <person name="Wang F."/>
            <person name="Yang Y."/>
            <person name="An X."/>
            <person name="Dong Z."/>
            <person name="Zhang K."/>
            <person name="Zhang X."/>
            <person name="Luo M.C."/>
            <person name="Dvorak J."/>
            <person name="Tong Y."/>
            <person name="Wang J."/>
            <person name="Yang H."/>
            <person name="Li Z."/>
            <person name="Wang D."/>
            <person name="Zhang A."/>
            <person name="Wang J."/>
        </authorList>
    </citation>
    <scope>NUCLEOTIDE SEQUENCE</scope>
    <source>
        <strain evidence="3">cv. G1812</strain>
    </source>
</reference>
<proteinExistence type="predicted"/>
<evidence type="ECO:0000313" key="3">
    <source>
        <dbReference type="Proteomes" id="UP000015106"/>
    </source>
</evidence>
<evidence type="ECO:0000313" key="2">
    <source>
        <dbReference type="EnsemblPlants" id="TuG1812G0600002396.01.T01"/>
    </source>
</evidence>
<keyword evidence="3" id="KW-1185">Reference proteome</keyword>
<protein>
    <submittedName>
        <fullName evidence="2">Uncharacterized protein</fullName>
    </submittedName>
</protein>
<reference evidence="2" key="3">
    <citation type="submission" date="2022-06" db="UniProtKB">
        <authorList>
            <consortium name="EnsemblPlants"/>
        </authorList>
    </citation>
    <scope>IDENTIFICATION</scope>
</reference>
<dbReference type="Proteomes" id="UP000015106">
    <property type="component" value="Chromosome 6"/>
</dbReference>
<sequence>RRRWSEEDWAGRRVRGCSGSAGCRPSRRSIRQPLLRRPRSQRLSSFSPQVPEEQQQGDRLKRHLSGGAPRCGIPPPTPSHRSQSTPSRMEPCTHGSLKIPCSVKAGSQPDCWLSPWTSSVLGYHQHLDLPLPDRSKRRCKADYGQVMPFRASANYLKLSGVFPPELGTLD</sequence>
<evidence type="ECO:0000256" key="1">
    <source>
        <dbReference type="SAM" id="MobiDB-lite"/>
    </source>
</evidence>